<sequence>MKRRTTDYGRPECVLTIHDAYFEGKIDFNGDVLDILEERHDWIKMIMTPELFKYVFANFLPEVIVHSQFQDEEQEVISMNDTYPLFLGPRTIYASGVILGAGKDASLEELQDNTLRFVCSKLSLKPEDRLLDVGCGWGTLATYAAKNYSCDVTGITLGKNQTKFSQDQRRHS</sequence>
<evidence type="ECO:0000256" key="5">
    <source>
        <dbReference type="ARBA" id="ARBA00022516"/>
    </source>
</evidence>
<dbReference type="InterPro" id="IPR052290">
    <property type="entry name" value="Sphingo_C9-MT"/>
</dbReference>
<dbReference type="EMBL" id="KV448368">
    <property type="protein sequence ID" value="OAX37159.1"/>
    <property type="molecule type" value="Genomic_DNA"/>
</dbReference>
<evidence type="ECO:0000256" key="6">
    <source>
        <dbReference type="ARBA" id="ARBA00022603"/>
    </source>
</evidence>
<dbReference type="Gene3D" id="3.40.50.150">
    <property type="entry name" value="Vaccinia Virus protein VP39"/>
    <property type="match status" value="1"/>
</dbReference>
<keyword evidence="7 15" id="KW-0808">Transferase</keyword>
<comment type="pathway">
    <text evidence="3">Sphingolipid metabolism.</text>
</comment>
<evidence type="ECO:0000256" key="12">
    <source>
        <dbReference type="ARBA" id="ARBA00023098"/>
    </source>
</evidence>
<keyword evidence="13" id="KW-0472">Membrane</keyword>
<keyword evidence="12" id="KW-0443">Lipid metabolism</keyword>
<dbReference type="InParanoid" id="A0A1B7MX33"/>
<evidence type="ECO:0000256" key="14">
    <source>
        <dbReference type="ARBA" id="ARBA00039020"/>
    </source>
</evidence>
<evidence type="ECO:0000313" key="15">
    <source>
        <dbReference type="EMBL" id="OAX37159.1"/>
    </source>
</evidence>
<dbReference type="InterPro" id="IPR029063">
    <property type="entry name" value="SAM-dependent_MTases_sf"/>
</dbReference>
<evidence type="ECO:0000256" key="10">
    <source>
        <dbReference type="ARBA" id="ARBA00022919"/>
    </source>
</evidence>
<name>A0A1B7MX33_9AGAM</name>
<keyword evidence="5" id="KW-0444">Lipid biosynthesis</keyword>
<dbReference type="GO" id="GO:0016020">
    <property type="term" value="C:membrane"/>
    <property type="evidence" value="ECO:0007669"/>
    <property type="project" value="UniProtKB-SubCell"/>
</dbReference>
<evidence type="ECO:0000256" key="7">
    <source>
        <dbReference type="ARBA" id="ARBA00022679"/>
    </source>
</evidence>
<dbReference type="CDD" id="cd02440">
    <property type="entry name" value="AdoMet_MTases"/>
    <property type="match status" value="1"/>
</dbReference>
<evidence type="ECO:0000256" key="2">
    <source>
        <dbReference type="ARBA" id="ARBA00004760"/>
    </source>
</evidence>
<dbReference type="GO" id="GO:0006665">
    <property type="term" value="P:sphingolipid metabolic process"/>
    <property type="evidence" value="ECO:0007669"/>
    <property type="project" value="UniProtKB-KW"/>
</dbReference>
<organism evidence="15 16">
    <name type="scientific">Rhizopogon vinicolor AM-OR11-026</name>
    <dbReference type="NCBI Taxonomy" id="1314800"/>
    <lineage>
        <taxon>Eukaryota</taxon>
        <taxon>Fungi</taxon>
        <taxon>Dikarya</taxon>
        <taxon>Basidiomycota</taxon>
        <taxon>Agaricomycotina</taxon>
        <taxon>Agaricomycetes</taxon>
        <taxon>Agaricomycetidae</taxon>
        <taxon>Boletales</taxon>
        <taxon>Suillineae</taxon>
        <taxon>Rhizopogonaceae</taxon>
        <taxon>Rhizopogon</taxon>
    </lineage>
</organism>
<dbReference type="Proteomes" id="UP000092154">
    <property type="component" value="Unassembled WGS sequence"/>
</dbReference>
<evidence type="ECO:0000256" key="1">
    <source>
        <dbReference type="ARBA" id="ARBA00004141"/>
    </source>
</evidence>
<evidence type="ECO:0000256" key="11">
    <source>
        <dbReference type="ARBA" id="ARBA00022989"/>
    </source>
</evidence>
<keyword evidence="9" id="KW-0812">Transmembrane</keyword>
<evidence type="ECO:0000256" key="4">
    <source>
        <dbReference type="ARBA" id="ARBA00010815"/>
    </source>
</evidence>
<comment type="subcellular location">
    <subcellularLocation>
        <location evidence="1">Membrane</location>
        <topology evidence="1">Multi-pass membrane protein</topology>
    </subcellularLocation>
</comment>
<evidence type="ECO:0000256" key="13">
    <source>
        <dbReference type="ARBA" id="ARBA00023136"/>
    </source>
</evidence>
<reference evidence="15 16" key="1">
    <citation type="submission" date="2016-06" db="EMBL/GenBank/DDBJ databases">
        <title>Comparative genomics of the ectomycorrhizal sister species Rhizopogon vinicolor and Rhizopogon vesiculosus (Basidiomycota: Boletales) reveals a divergence of the mating type B locus.</title>
        <authorList>
            <consortium name="DOE Joint Genome Institute"/>
            <person name="Mujic A.B."/>
            <person name="Kuo A."/>
            <person name="Tritt A."/>
            <person name="Lipzen A."/>
            <person name="Chen C."/>
            <person name="Johnson J."/>
            <person name="Sharma A."/>
            <person name="Barry K."/>
            <person name="Grigoriev I.V."/>
            <person name="Spatafora J.W."/>
        </authorList>
    </citation>
    <scope>NUCLEOTIDE SEQUENCE [LARGE SCALE GENOMIC DNA]</scope>
    <source>
        <strain evidence="15 16">AM-OR11-026</strain>
    </source>
</reference>
<comment type="pathway">
    <text evidence="2">Lipid metabolism; sphingolipid metabolism.</text>
</comment>
<keyword evidence="10" id="KW-0746">Sphingolipid metabolism</keyword>
<evidence type="ECO:0000256" key="3">
    <source>
        <dbReference type="ARBA" id="ARBA00004991"/>
    </source>
</evidence>
<gene>
    <name evidence="15" type="ORF">K503DRAFT_801445</name>
</gene>
<dbReference type="GO" id="GO:0032259">
    <property type="term" value="P:methylation"/>
    <property type="evidence" value="ECO:0007669"/>
    <property type="project" value="UniProtKB-KW"/>
</dbReference>
<keyword evidence="16" id="KW-1185">Reference proteome</keyword>
<dbReference type="SUPFAM" id="SSF53335">
    <property type="entry name" value="S-adenosyl-L-methionine-dependent methyltransferases"/>
    <property type="match status" value="1"/>
</dbReference>
<keyword evidence="6 15" id="KW-0489">Methyltransferase</keyword>
<keyword evidence="8" id="KW-0949">S-adenosyl-L-methionine</keyword>
<dbReference type="Pfam" id="PF02353">
    <property type="entry name" value="CMAS"/>
    <property type="match status" value="1"/>
</dbReference>
<proteinExistence type="inferred from homology"/>
<keyword evidence="11" id="KW-1133">Transmembrane helix</keyword>
<dbReference type="AlphaFoldDB" id="A0A1B7MX33"/>
<dbReference type="STRING" id="1314800.A0A1B7MX33"/>
<evidence type="ECO:0000256" key="8">
    <source>
        <dbReference type="ARBA" id="ARBA00022691"/>
    </source>
</evidence>
<dbReference type="EC" id="2.1.1.317" evidence="14"/>
<dbReference type="PANTHER" id="PTHR45197:SF1">
    <property type="entry name" value="SPHINGOLIPID C9-METHYLTRANSFERASE A-RELATED"/>
    <property type="match status" value="1"/>
</dbReference>
<comment type="similarity">
    <text evidence="4">Belongs to the CFA/CMAS family.</text>
</comment>
<protein>
    <recommendedName>
        <fullName evidence="14">sphingolipid C(9)-methyltransferase</fullName>
        <ecNumber evidence="14">2.1.1.317</ecNumber>
    </recommendedName>
</protein>
<accession>A0A1B7MX33</accession>
<dbReference type="OrthoDB" id="412182at2759"/>
<evidence type="ECO:0000256" key="9">
    <source>
        <dbReference type="ARBA" id="ARBA00022692"/>
    </source>
</evidence>
<dbReference type="GO" id="GO:0008168">
    <property type="term" value="F:methyltransferase activity"/>
    <property type="evidence" value="ECO:0007669"/>
    <property type="project" value="UniProtKB-KW"/>
</dbReference>
<dbReference type="PANTHER" id="PTHR45197">
    <property type="entry name" value="SYNTHASE, PUTATIVE (AFU_ORTHOLOGUE AFUA_7G04190)-RELATED"/>
    <property type="match status" value="1"/>
</dbReference>
<evidence type="ECO:0000313" key="16">
    <source>
        <dbReference type="Proteomes" id="UP000092154"/>
    </source>
</evidence>